<feature type="domain" description="SnoaL-like" evidence="1">
    <location>
        <begin position="31"/>
        <end position="88"/>
    </location>
</feature>
<dbReference type="HOGENOM" id="CLU_2452874_0_0_11"/>
<dbReference type="eggNOG" id="COG4875">
    <property type="taxonomic scope" value="Bacteria"/>
</dbReference>
<reference evidence="3" key="1">
    <citation type="journal article" date="2007" name="Proc. Natl. Acad. Sci. U.S.A.">
        <title>Genome sequencing reveals complex secondary metabolome in the marine actinomycete Salinispora tropica.</title>
        <authorList>
            <person name="Udwary D.W."/>
            <person name="Zeigler L."/>
            <person name="Asolkar R.N."/>
            <person name="Singan V."/>
            <person name="Lapidus A."/>
            <person name="Fenical W."/>
            <person name="Jensen P.R."/>
            <person name="Moore B.S."/>
        </authorList>
    </citation>
    <scope>NUCLEOTIDE SEQUENCE [LARGE SCALE GENOMIC DNA]</scope>
    <source>
        <strain evidence="3">ATCC BAA-916 / DSM 44818 / CNB-440</strain>
    </source>
</reference>
<sequence length="89" mass="10038">MARSGTRLVVVGRSRRRGTPGYRVTEQAINSHDCDVRWIATDDVVAVCWYRFTWSGLVDGQPRSGGGRGTNVLTRRDGSWQMVHEHLSH</sequence>
<evidence type="ECO:0000313" key="2">
    <source>
        <dbReference type="EMBL" id="ABP55449.1"/>
    </source>
</evidence>
<dbReference type="Proteomes" id="UP000000235">
    <property type="component" value="Chromosome"/>
</dbReference>
<dbReference type="InterPro" id="IPR032710">
    <property type="entry name" value="NTF2-like_dom_sf"/>
</dbReference>
<organism evidence="2 3">
    <name type="scientific">Salinispora tropica (strain ATCC BAA-916 / DSM 44818 / JCM 13857 / NBRC 105044 / CNB-440)</name>
    <dbReference type="NCBI Taxonomy" id="369723"/>
    <lineage>
        <taxon>Bacteria</taxon>
        <taxon>Bacillati</taxon>
        <taxon>Actinomycetota</taxon>
        <taxon>Actinomycetes</taxon>
        <taxon>Micromonosporales</taxon>
        <taxon>Micromonosporaceae</taxon>
        <taxon>Salinispora</taxon>
    </lineage>
</organism>
<dbReference type="AlphaFoldDB" id="A4X988"/>
<accession>A4X988</accession>
<dbReference type="KEGG" id="stp:Strop_3012"/>
<name>A4X988_SALTO</name>
<dbReference type="EMBL" id="CP000667">
    <property type="protein sequence ID" value="ABP55449.1"/>
    <property type="molecule type" value="Genomic_DNA"/>
</dbReference>
<dbReference type="Pfam" id="PF13474">
    <property type="entry name" value="SnoaL_3"/>
    <property type="match status" value="1"/>
</dbReference>
<evidence type="ECO:0000313" key="3">
    <source>
        <dbReference type="Proteomes" id="UP000000235"/>
    </source>
</evidence>
<protein>
    <recommendedName>
        <fullName evidence="1">SnoaL-like domain-containing protein</fullName>
    </recommendedName>
</protein>
<dbReference type="SUPFAM" id="SSF54427">
    <property type="entry name" value="NTF2-like"/>
    <property type="match status" value="1"/>
</dbReference>
<proteinExistence type="predicted"/>
<dbReference type="Gene3D" id="3.10.450.50">
    <property type="match status" value="1"/>
</dbReference>
<evidence type="ECO:0000259" key="1">
    <source>
        <dbReference type="Pfam" id="PF13474"/>
    </source>
</evidence>
<gene>
    <name evidence="2" type="ordered locus">Strop_3012</name>
</gene>
<keyword evidence="3" id="KW-1185">Reference proteome</keyword>
<dbReference type="InterPro" id="IPR037401">
    <property type="entry name" value="SnoaL-like"/>
</dbReference>